<name>A0A0J9VHD6_PLAV1</name>
<evidence type="ECO:0000256" key="1">
    <source>
        <dbReference type="SAM" id="Phobius"/>
    </source>
</evidence>
<keyword evidence="1" id="KW-0812">Transmembrane</keyword>
<dbReference type="InterPro" id="IPR022139">
    <property type="entry name" value="Fam-L/Fam-M-like_plasmodium"/>
</dbReference>
<proteinExistence type="predicted"/>
<dbReference type="Pfam" id="PF12420">
    <property type="entry name" value="DUF3671"/>
    <property type="match status" value="1"/>
</dbReference>
<protein>
    <submittedName>
        <fullName evidence="2">Uncharacterized protein</fullName>
    </submittedName>
</protein>
<gene>
    <name evidence="2" type="ORF">PVBG_05487</name>
</gene>
<evidence type="ECO:0000313" key="3">
    <source>
        <dbReference type="Proteomes" id="UP000053327"/>
    </source>
</evidence>
<organism evidence="2 3">
    <name type="scientific">Plasmodium vivax (strain Brazil I)</name>
    <dbReference type="NCBI Taxonomy" id="1033975"/>
    <lineage>
        <taxon>Eukaryota</taxon>
        <taxon>Sar</taxon>
        <taxon>Alveolata</taxon>
        <taxon>Apicomplexa</taxon>
        <taxon>Aconoidasida</taxon>
        <taxon>Haemosporida</taxon>
        <taxon>Plasmodiidae</taxon>
        <taxon>Plasmodium</taxon>
        <taxon>Plasmodium (Plasmodium)</taxon>
    </lineage>
</organism>
<reference evidence="2 3" key="1">
    <citation type="submission" date="2011-08" db="EMBL/GenBank/DDBJ databases">
        <title>The Genome Sequence of Plasmodium vivax Brazil I.</title>
        <authorList>
            <consortium name="The Broad Institute Genome Sequencing Platform"/>
            <consortium name="The Broad Institute Genome Sequencing Center for Infectious Disease"/>
            <person name="Neafsey D."/>
            <person name="Carlton J."/>
            <person name="Barnwell J."/>
            <person name="Collins W."/>
            <person name="Escalante A."/>
            <person name="Mullikin J."/>
            <person name="Saul A."/>
            <person name="Guigo R."/>
            <person name="Camara F."/>
            <person name="Young S.K."/>
            <person name="Zeng Q."/>
            <person name="Gargeya S."/>
            <person name="Fitzgerald M."/>
            <person name="Haas B."/>
            <person name="Abouelleil A."/>
            <person name="Alvarado L."/>
            <person name="Arachchi H.M."/>
            <person name="Berlin A."/>
            <person name="Brown A."/>
            <person name="Chapman S.B."/>
            <person name="Chen Z."/>
            <person name="Dunbar C."/>
            <person name="Freedman E."/>
            <person name="Gearin G."/>
            <person name="Gellesch M."/>
            <person name="Goldberg J."/>
            <person name="Griggs A."/>
            <person name="Gujja S."/>
            <person name="Heiman D."/>
            <person name="Howarth C."/>
            <person name="Larson L."/>
            <person name="Lui A."/>
            <person name="MacDonald P.J.P."/>
            <person name="Montmayeur A."/>
            <person name="Murphy C."/>
            <person name="Neiman D."/>
            <person name="Pearson M."/>
            <person name="Priest M."/>
            <person name="Roberts A."/>
            <person name="Saif S."/>
            <person name="Shea T."/>
            <person name="Shenoy N."/>
            <person name="Sisk P."/>
            <person name="Stolte C."/>
            <person name="Sykes S."/>
            <person name="Wortman J."/>
            <person name="Nusbaum C."/>
            <person name="Birren B."/>
        </authorList>
    </citation>
    <scope>NUCLEOTIDE SEQUENCE [LARGE SCALE GENOMIC DNA]</scope>
    <source>
        <strain evidence="2 3">Brazil I</strain>
    </source>
</reference>
<keyword evidence="1" id="KW-0472">Membrane</keyword>
<feature type="transmembrane region" description="Helical" evidence="1">
    <location>
        <begin position="15"/>
        <end position="33"/>
    </location>
</feature>
<sequence length="188" mass="22648">MVILRNYTLKESKKLFSVLEIVIFIFLICIWNPNNDIYNPVKLFEKKFKKDGSLIMYFNRLLAEHELRKELKTSRLRENTMDSGINRKMKNNPDDIATYGNIKNSRLNDLDAYKKGYNHRYSKKKGLAKLECSYEKKIFDKIDYIYKIGDSCHNNAKLYKRKLLNKYIFPFFFIWFTSITWLNYAFII</sequence>
<feature type="transmembrane region" description="Helical" evidence="1">
    <location>
        <begin position="167"/>
        <end position="187"/>
    </location>
</feature>
<dbReference type="Proteomes" id="UP000053327">
    <property type="component" value="Unassembled WGS sequence"/>
</dbReference>
<dbReference type="AlphaFoldDB" id="A0A0J9VHD6"/>
<dbReference type="EMBL" id="KQ234827">
    <property type="protein sequence ID" value="KMZ86088.1"/>
    <property type="molecule type" value="Genomic_DNA"/>
</dbReference>
<evidence type="ECO:0000313" key="2">
    <source>
        <dbReference type="EMBL" id="KMZ86088.1"/>
    </source>
</evidence>
<accession>A0A0J9VHD6</accession>
<keyword evidence="1" id="KW-1133">Transmembrane helix</keyword>